<name>A0A518CRM8_9PLAN</name>
<evidence type="ECO:0000313" key="2">
    <source>
        <dbReference type="EMBL" id="QDU81882.1"/>
    </source>
</evidence>
<dbReference type="PROSITE" id="PS50006">
    <property type="entry name" value="FHA_DOMAIN"/>
    <property type="match status" value="1"/>
</dbReference>
<dbReference type="SMART" id="SM00240">
    <property type="entry name" value="FHA"/>
    <property type="match status" value="1"/>
</dbReference>
<keyword evidence="3" id="KW-1185">Reference proteome</keyword>
<dbReference type="InterPro" id="IPR000253">
    <property type="entry name" value="FHA_dom"/>
</dbReference>
<accession>A0A518CRM8</accession>
<dbReference type="KEGG" id="plon:Pla110_36330"/>
<dbReference type="AlphaFoldDB" id="A0A518CRM8"/>
<feature type="domain" description="FHA" evidence="1">
    <location>
        <begin position="23"/>
        <end position="72"/>
    </location>
</feature>
<dbReference type="Pfam" id="PF00498">
    <property type="entry name" value="FHA"/>
    <property type="match status" value="1"/>
</dbReference>
<dbReference type="InterPro" id="IPR008984">
    <property type="entry name" value="SMAD_FHA_dom_sf"/>
</dbReference>
<organism evidence="2 3">
    <name type="scientific">Polystyrenella longa</name>
    <dbReference type="NCBI Taxonomy" id="2528007"/>
    <lineage>
        <taxon>Bacteria</taxon>
        <taxon>Pseudomonadati</taxon>
        <taxon>Planctomycetota</taxon>
        <taxon>Planctomycetia</taxon>
        <taxon>Planctomycetales</taxon>
        <taxon>Planctomycetaceae</taxon>
        <taxon>Polystyrenella</taxon>
    </lineage>
</organism>
<protein>
    <submittedName>
        <fullName evidence="2">Oxoglutarate dehydrogenase inhibitor</fullName>
    </submittedName>
</protein>
<dbReference type="Proteomes" id="UP000317178">
    <property type="component" value="Chromosome"/>
</dbReference>
<dbReference type="SUPFAM" id="SSF49879">
    <property type="entry name" value="SMAD/FHA domain"/>
    <property type="match status" value="1"/>
</dbReference>
<dbReference type="OrthoDB" id="249606at2"/>
<evidence type="ECO:0000313" key="3">
    <source>
        <dbReference type="Proteomes" id="UP000317178"/>
    </source>
</evidence>
<dbReference type="InterPro" id="IPR050923">
    <property type="entry name" value="Cell_Proc_Reg/RNA_Proc"/>
</dbReference>
<dbReference type="CDD" id="cd00060">
    <property type="entry name" value="FHA"/>
    <property type="match status" value="1"/>
</dbReference>
<dbReference type="Gene3D" id="2.60.200.20">
    <property type="match status" value="1"/>
</dbReference>
<proteinExistence type="predicted"/>
<sequence>MPELLIKSGKHQGKRLVLPQAEVILGRDPSCQIRISSDDVSRQHCQLTVTEEGMLAQDLNSQNGTFINDVLLEGETLLSPGDEIRIGPMIFQIPKSKKSVRRINVKTQPQNKAGSKGASDADILDWLNTQDDIGGEIAAPNQSLSDTTIIPVKAISNKNSVSSGSHQKLSIADEAAEVIRNHWKAVRKSEQDPPTEG</sequence>
<dbReference type="EMBL" id="CP036281">
    <property type="protein sequence ID" value="QDU81882.1"/>
    <property type="molecule type" value="Genomic_DNA"/>
</dbReference>
<reference evidence="2 3" key="1">
    <citation type="submission" date="2019-02" db="EMBL/GenBank/DDBJ databases">
        <title>Deep-cultivation of Planctomycetes and their phenomic and genomic characterization uncovers novel biology.</title>
        <authorList>
            <person name="Wiegand S."/>
            <person name="Jogler M."/>
            <person name="Boedeker C."/>
            <person name="Pinto D."/>
            <person name="Vollmers J."/>
            <person name="Rivas-Marin E."/>
            <person name="Kohn T."/>
            <person name="Peeters S.H."/>
            <person name="Heuer A."/>
            <person name="Rast P."/>
            <person name="Oberbeckmann S."/>
            <person name="Bunk B."/>
            <person name="Jeske O."/>
            <person name="Meyerdierks A."/>
            <person name="Storesund J.E."/>
            <person name="Kallscheuer N."/>
            <person name="Luecker S."/>
            <person name="Lage O.M."/>
            <person name="Pohl T."/>
            <person name="Merkel B.J."/>
            <person name="Hornburger P."/>
            <person name="Mueller R.-W."/>
            <person name="Bruemmer F."/>
            <person name="Labrenz M."/>
            <person name="Spormann A.M."/>
            <person name="Op den Camp H."/>
            <person name="Overmann J."/>
            <person name="Amann R."/>
            <person name="Jetten M.S.M."/>
            <person name="Mascher T."/>
            <person name="Medema M.H."/>
            <person name="Devos D.P."/>
            <person name="Kaster A.-K."/>
            <person name="Ovreas L."/>
            <person name="Rohde M."/>
            <person name="Galperin M.Y."/>
            <person name="Jogler C."/>
        </authorList>
    </citation>
    <scope>NUCLEOTIDE SEQUENCE [LARGE SCALE GENOMIC DNA]</scope>
    <source>
        <strain evidence="2 3">Pla110</strain>
    </source>
</reference>
<gene>
    <name evidence="2" type="primary">odhI_2</name>
    <name evidence="2" type="ORF">Pla110_36330</name>
</gene>
<dbReference type="PANTHER" id="PTHR23308">
    <property type="entry name" value="NUCLEAR INHIBITOR OF PROTEIN PHOSPHATASE-1"/>
    <property type="match status" value="1"/>
</dbReference>
<dbReference type="RefSeq" id="WP_144997607.1">
    <property type="nucleotide sequence ID" value="NZ_CP036281.1"/>
</dbReference>
<evidence type="ECO:0000259" key="1">
    <source>
        <dbReference type="PROSITE" id="PS50006"/>
    </source>
</evidence>